<evidence type="ECO:0000313" key="2">
    <source>
        <dbReference type="Proteomes" id="UP001165064"/>
    </source>
</evidence>
<sequence>MSGIITADQFTYTFPPLKGTSRHVTILQGAVTSCYELGCFFGALFAMKYGEKYGRRPMIILGSFIFMIGAIVSVFPYRGHWSLGHFVIARVVTGLGNGLNTATIPIYQSETAKPEVRGRLVNTSGSTIAVDSHSHCKFFSV</sequence>
<reference evidence="1" key="1">
    <citation type="submission" date="2023-04" db="EMBL/GenBank/DDBJ databases">
        <title>Ambrosiozyma monospora NBRC 10751.</title>
        <authorList>
            <person name="Ichikawa N."/>
            <person name="Sato H."/>
            <person name="Tonouchi N."/>
        </authorList>
    </citation>
    <scope>NUCLEOTIDE SEQUENCE</scope>
    <source>
        <strain evidence="1">NBRC 10751</strain>
    </source>
</reference>
<proteinExistence type="predicted"/>
<accession>A0ACB5UCI9</accession>
<evidence type="ECO:0000313" key="1">
    <source>
        <dbReference type="EMBL" id="GMF08141.1"/>
    </source>
</evidence>
<comment type="caution">
    <text evidence="1">The sequence shown here is derived from an EMBL/GenBank/DDBJ whole genome shotgun (WGS) entry which is preliminary data.</text>
</comment>
<organism evidence="1 2">
    <name type="scientific">Ambrosiozyma monospora</name>
    <name type="common">Yeast</name>
    <name type="synonym">Endomycopsis monosporus</name>
    <dbReference type="NCBI Taxonomy" id="43982"/>
    <lineage>
        <taxon>Eukaryota</taxon>
        <taxon>Fungi</taxon>
        <taxon>Dikarya</taxon>
        <taxon>Ascomycota</taxon>
        <taxon>Saccharomycotina</taxon>
        <taxon>Pichiomycetes</taxon>
        <taxon>Pichiales</taxon>
        <taxon>Pichiaceae</taxon>
        <taxon>Ambrosiozyma</taxon>
    </lineage>
</organism>
<name>A0ACB5UCI9_AMBMO</name>
<gene>
    <name evidence="1" type="ORF">Amon02_001317200</name>
</gene>
<dbReference type="Proteomes" id="UP001165064">
    <property type="component" value="Unassembled WGS sequence"/>
</dbReference>
<protein>
    <submittedName>
        <fullName evidence="1">Unnamed protein product</fullName>
    </submittedName>
</protein>
<dbReference type="EMBL" id="BSXS01016715">
    <property type="protein sequence ID" value="GMF08141.1"/>
    <property type="molecule type" value="Genomic_DNA"/>
</dbReference>
<keyword evidence="2" id="KW-1185">Reference proteome</keyword>